<evidence type="ECO:0000313" key="2">
    <source>
        <dbReference type="Proteomes" id="UP000265000"/>
    </source>
</evidence>
<dbReference type="Proteomes" id="UP000265000">
    <property type="component" value="Unplaced"/>
</dbReference>
<accession>A0A3Q2Q6N0</accession>
<keyword evidence="2" id="KW-1185">Reference proteome</keyword>
<reference evidence="1" key="1">
    <citation type="submission" date="2025-08" db="UniProtKB">
        <authorList>
            <consortium name="Ensembl"/>
        </authorList>
    </citation>
    <scope>IDENTIFICATION</scope>
</reference>
<sequence>AFLWVLKQNLSKLCSNHGSEAFLTQNNEDRKVFCFFLITFPRLLCCWNYEFSILQCPESYR</sequence>
<reference evidence="1" key="2">
    <citation type="submission" date="2025-09" db="UniProtKB">
        <authorList>
            <consortium name="Ensembl"/>
        </authorList>
    </citation>
    <scope>IDENTIFICATION</scope>
</reference>
<name>A0A3Q2Q6N0_FUNHE</name>
<protein>
    <submittedName>
        <fullName evidence="1">Uncharacterized protein</fullName>
    </submittedName>
</protein>
<organism evidence="1 2">
    <name type="scientific">Fundulus heteroclitus</name>
    <name type="common">Killifish</name>
    <name type="synonym">Mummichog</name>
    <dbReference type="NCBI Taxonomy" id="8078"/>
    <lineage>
        <taxon>Eukaryota</taxon>
        <taxon>Metazoa</taxon>
        <taxon>Chordata</taxon>
        <taxon>Craniata</taxon>
        <taxon>Vertebrata</taxon>
        <taxon>Euteleostomi</taxon>
        <taxon>Actinopterygii</taxon>
        <taxon>Neopterygii</taxon>
        <taxon>Teleostei</taxon>
        <taxon>Neoteleostei</taxon>
        <taxon>Acanthomorphata</taxon>
        <taxon>Ovalentaria</taxon>
        <taxon>Atherinomorphae</taxon>
        <taxon>Cyprinodontiformes</taxon>
        <taxon>Fundulidae</taxon>
        <taxon>Fundulus</taxon>
    </lineage>
</organism>
<dbReference type="AlphaFoldDB" id="A0A3Q2Q6N0"/>
<evidence type="ECO:0000313" key="1">
    <source>
        <dbReference type="Ensembl" id="ENSFHEP00000021642.1"/>
    </source>
</evidence>
<proteinExistence type="predicted"/>
<dbReference type="Ensembl" id="ENSFHET00000014950.1">
    <property type="protein sequence ID" value="ENSFHEP00000021642.1"/>
    <property type="gene ID" value="ENSFHEG00000001520.1"/>
</dbReference>